<organism evidence="6 7">
    <name type="scientific">Symbiodinium microadriaticum</name>
    <name type="common">Dinoflagellate</name>
    <name type="synonym">Zooxanthella microadriatica</name>
    <dbReference type="NCBI Taxonomy" id="2951"/>
    <lineage>
        <taxon>Eukaryota</taxon>
        <taxon>Sar</taxon>
        <taxon>Alveolata</taxon>
        <taxon>Dinophyceae</taxon>
        <taxon>Suessiales</taxon>
        <taxon>Symbiodiniaceae</taxon>
        <taxon>Symbiodinium</taxon>
    </lineage>
</organism>
<feature type="repeat" description="ANK" evidence="3">
    <location>
        <begin position="779"/>
        <end position="811"/>
    </location>
</feature>
<accession>A0A1Q9DJH6</accession>
<evidence type="ECO:0000256" key="3">
    <source>
        <dbReference type="PROSITE-ProRule" id="PRU00023"/>
    </source>
</evidence>
<keyword evidence="7" id="KW-1185">Reference proteome</keyword>
<dbReference type="OrthoDB" id="20872at2759"/>
<dbReference type="Pfam" id="PF00023">
    <property type="entry name" value="Ank"/>
    <property type="match status" value="1"/>
</dbReference>
<dbReference type="PANTHER" id="PTHR24198:SF165">
    <property type="entry name" value="ANKYRIN REPEAT-CONTAINING PROTEIN-RELATED"/>
    <property type="match status" value="1"/>
</dbReference>
<evidence type="ECO:0000256" key="4">
    <source>
        <dbReference type="SAM" id="MobiDB-lite"/>
    </source>
</evidence>
<dbReference type="SUPFAM" id="SSF48403">
    <property type="entry name" value="Ankyrin repeat"/>
    <property type="match status" value="1"/>
</dbReference>
<dbReference type="PANTHER" id="PTHR24198">
    <property type="entry name" value="ANKYRIN REPEAT AND PROTEIN KINASE DOMAIN-CONTAINING PROTEIN"/>
    <property type="match status" value="1"/>
</dbReference>
<keyword evidence="1" id="KW-0677">Repeat</keyword>
<keyword evidence="2 3" id="KW-0040">ANK repeat</keyword>
<dbReference type="Gene3D" id="1.25.40.20">
    <property type="entry name" value="Ankyrin repeat-containing domain"/>
    <property type="match status" value="2"/>
</dbReference>
<comment type="caution">
    <text evidence="6">The sequence shown here is derived from an EMBL/GenBank/DDBJ whole genome shotgun (WGS) entry which is preliminary data.</text>
</comment>
<sequence length="910" mass="100299">MCRIVRARQLKQTPLGSAKKERHYLIVSLLTWLVATAALSVLILLGLDGLQMRGSLLEYSFSKGHVVYLPGVTALNNTLLLHDDVDSVTFGFEAGVHTKTITLRLEHPQMQLNDSEKVVLFSHRADSKLAVPAGEYPLNLPAGPLYARIIVEAESRLKIPPTQYTFHVLRVGEALALSLSGEVATPQEDAPGRRVPFQESRRWLYQQRHAEWYVPKLEENSSVSLQVELRPICFAPLKRAQHERRSHFSSYSEECLCGDEVAGLGTNCILEKKIPLNSTPVCLFLHDTTDRMRMDDSKGSLSGTDRKLVKWLQDVRISGRFAGLRSDPSLTELEAQNLQNSTTSDEEPVVWPLEVVNSSEFQISRFFRITKPAALLMQASQLLVATTPDDTDAEEQALPLKIVPHPPPVYLNVSGGMGMLLPEFSMNNRRSGYVICAVRDLTAVHGSTLDARFHVEEDVVRLSRDCSGELVEQKRFRAVRNDSCEYWDRYEPWSDNFDVAVTLSPEACLNEAIDLDIASAWKDAGFSHWSENMAKHHRKSCSALQRAVRLERVDVLPELLKHWDVNCDGCKETPLGAAASEGRMRSLKLLLHTPKVNLNVADEDGGTPLLRAAQHCQVAAVERLLENGSDVNALAPRRPRSKCLLTPLLWIAGHDACHEKQDSAAPMAGDASGNLSSLLTILAKGANHSTPAHDGCGQQTSLVEAINNIALPVVPLLLDLGASANEPGVMGPTDMDVGRPLAVLLSKFLQEKVGWDAFVAAFDLLLSKDANVNGLAVKDGSTVLIQAAKRCRPDVIKFLLKKGADPTIQAGQKKKRTAEARRTSFRASRSPLGPKVMRRSDREPSWSLSERLAIHHGFLARDGLKADLWELPPCVPPRPSSTSGMGAKCVLPVKNLAAFVAPSELWGQWL</sequence>
<reference evidence="6 7" key="1">
    <citation type="submission" date="2016-02" db="EMBL/GenBank/DDBJ databases">
        <title>Genome analysis of coral dinoflagellate symbionts highlights evolutionary adaptations to a symbiotic lifestyle.</title>
        <authorList>
            <person name="Aranda M."/>
            <person name="Li Y."/>
            <person name="Liew Y.J."/>
            <person name="Baumgarten S."/>
            <person name="Simakov O."/>
            <person name="Wilson M."/>
            <person name="Piel J."/>
            <person name="Ashoor H."/>
            <person name="Bougouffa S."/>
            <person name="Bajic V.B."/>
            <person name="Ryu T."/>
            <person name="Ravasi T."/>
            <person name="Bayer T."/>
            <person name="Micklem G."/>
            <person name="Kim H."/>
            <person name="Bhak J."/>
            <person name="Lajeunesse T.C."/>
            <person name="Voolstra C.R."/>
        </authorList>
    </citation>
    <scope>NUCLEOTIDE SEQUENCE [LARGE SCALE GENOMIC DNA]</scope>
    <source>
        <strain evidence="6 7">CCMP2467</strain>
    </source>
</reference>
<dbReference type="EMBL" id="LSRX01000508">
    <property type="protein sequence ID" value="OLP95324.1"/>
    <property type="molecule type" value="Genomic_DNA"/>
</dbReference>
<keyword evidence="5" id="KW-0472">Membrane</keyword>
<proteinExistence type="predicted"/>
<dbReference type="SMART" id="SM00248">
    <property type="entry name" value="ANK"/>
    <property type="match status" value="4"/>
</dbReference>
<dbReference type="InterPro" id="IPR002110">
    <property type="entry name" value="Ankyrin_rpt"/>
</dbReference>
<evidence type="ECO:0000256" key="2">
    <source>
        <dbReference type="ARBA" id="ARBA00023043"/>
    </source>
</evidence>
<evidence type="ECO:0000256" key="5">
    <source>
        <dbReference type="SAM" id="Phobius"/>
    </source>
</evidence>
<keyword evidence="5" id="KW-1133">Transmembrane helix</keyword>
<evidence type="ECO:0000256" key="1">
    <source>
        <dbReference type="ARBA" id="ARBA00022737"/>
    </source>
</evidence>
<dbReference type="InterPro" id="IPR036770">
    <property type="entry name" value="Ankyrin_rpt-contain_sf"/>
</dbReference>
<name>A0A1Q9DJH6_SYMMI</name>
<feature type="transmembrane region" description="Helical" evidence="5">
    <location>
        <begin position="24"/>
        <end position="47"/>
    </location>
</feature>
<evidence type="ECO:0000313" key="6">
    <source>
        <dbReference type="EMBL" id="OLP95324.1"/>
    </source>
</evidence>
<feature type="region of interest" description="Disordered" evidence="4">
    <location>
        <begin position="809"/>
        <end position="841"/>
    </location>
</feature>
<dbReference type="PROSITE" id="PS50297">
    <property type="entry name" value="ANK_REP_REGION"/>
    <property type="match status" value="2"/>
</dbReference>
<keyword evidence="5" id="KW-0812">Transmembrane</keyword>
<dbReference type="Proteomes" id="UP000186817">
    <property type="component" value="Unassembled WGS sequence"/>
</dbReference>
<feature type="repeat" description="ANK" evidence="3">
    <location>
        <begin position="604"/>
        <end position="636"/>
    </location>
</feature>
<gene>
    <name evidence="6" type="primary">mask</name>
    <name evidence="6" type="ORF">AK812_SmicGene22567</name>
</gene>
<evidence type="ECO:0000313" key="7">
    <source>
        <dbReference type="Proteomes" id="UP000186817"/>
    </source>
</evidence>
<dbReference type="AlphaFoldDB" id="A0A1Q9DJH6"/>
<dbReference type="PROSITE" id="PS50088">
    <property type="entry name" value="ANK_REPEAT"/>
    <property type="match status" value="2"/>
</dbReference>
<dbReference type="Pfam" id="PF12796">
    <property type="entry name" value="Ank_2"/>
    <property type="match status" value="1"/>
</dbReference>
<protein>
    <submittedName>
        <fullName evidence="6">Ankyrin repeat and KH domain-containing protein mask</fullName>
    </submittedName>
</protein>